<proteinExistence type="predicted"/>
<comment type="caution">
    <text evidence="1">The sequence shown here is derived from an EMBL/GenBank/DDBJ whole genome shotgun (WGS) entry which is preliminary data.</text>
</comment>
<dbReference type="EMBL" id="NMUH01006033">
    <property type="protein sequence ID" value="MQM14282.1"/>
    <property type="molecule type" value="Genomic_DNA"/>
</dbReference>
<keyword evidence="2" id="KW-1185">Reference proteome</keyword>
<dbReference type="AlphaFoldDB" id="A0A843WUP2"/>
<evidence type="ECO:0000313" key="2">
    <source>
        <dbReference type="Proteomes" id="UP000652761"/>
    </source>
</evidence>
<protein>
    <submittedName>
        <fullName evidence="1">Uncharacterized protein</fullName>
    </submittedName>
</protein>
<name>A0A843WUP2_COLES</name>
<gene>
    <name evidence="1" type="ORF">Taro_047212</name>
</gene>
<dbReference type="OrthoDB" id="671678at2759"/>
<dbReference type="Proteomes" id="UP000652761">
    <property type="component" value="Unassembled WGS sequence"/>
</dbReference>
<accession>A0A843WUP2</accession>
<reference evidence="1" key="1">
    <citation type="submission" date="2017-07" db="EMBL/GenBank/DDBJ databases">
        <title>Taro Niue Genome Assembly and Annotation.</title>
        <authorList>
            <person name="Atibalentja N."/>
            <person name="Keating K."/>
            <person name="Fields C.J."/>
        </authorList>
    </citation>
    <scope>NUCLEOTIDE SEQUENCE</scope>
    <source>
        <strain evidence="1">Niue_2</strain>
        <tissue evidence="1">Leaf</tissue>
    </source>
</reference>
<sequence>MVEVLPTMRLFIYCFSVKAFGDWLYFAARSGQQILGRMPSSVHNWKRNIVFIHSSSGWPVPTVGYKYFYAKDVSTHPSMVSTHQHRFKGNMCKNVETVSTQVKSVSIRVEVFQVLAYSGRHTLRAGRH</sequence>
<evidence type="ECO:0000313" key="1">
    <source>
        <dbReference type="EMBL" id="MQM14282.1"/>
    </source>
</evidence>
<organism evidence="1 2">
    <name type="scientific">Colocasia esculenta</name>
    <name type="common">Wild taro</name>
    <name type="synonym">Arum esculentum</name>
    <dbReference type="NCBI Taxonomy" id="4460"/>
    <lineage>
        <taxon>Eukaryota</taxon>
        <taxon>Viridiplantae</taxon>
        <taxon>Streptophyta</taxon>
        <taxon>Embryophyta</taxon>
        <taxon>Tracheophyta</taxon>
        <taxon>Spermatophyta</taxon>
        <taxon>Magnoliopsida</taxon>
        <taxon>Liliopsida</taxon>
        <taxon>Araceae</taxon>
        <taxon>Aroideae</taxon>
        <taxon>Colocasieae</taxon>
        <taxon>Colocasia</taxon>
    </lineage>
</organism>